<dbReference type="EMBL" id="CP157675">
    <property type="protein sequence ID" value="XBP71500.1"/>
    <property type="molecule type" value="Genomic_DNA"/>
</dbReference>
<protein>
    <submittedName>
        <fullName evidence="4">DUF2059 domain-containing protein</fullName>
    </submittedName>
</protein>
<dbReference type="AlphaFoldDB" id="A0AAU7LV58"/>
<dbReference type="RefSeq" id="WP_349280872.1">
    <property type="nucleotide sequence ID" value="NZ_CBCSCU010000001.1"/>
</dbReference>
<sequence>MKKLITTLALAGLAFTATLHAQTTEPKTELAAKVVKLQQGPELNRLIAQLADGATQELIAKWGPRLEANVAKANQKKASEALNAELKKYADDANQLIGKQVSKVSTDVLVPAYAERFTLEELQQIAAFFESPAIKKYQASSPELGNMFVQKLIEASRADVLARAKQFDDAALKIVGAPATAPKASQPAKK</sequence>
<dbReference type="Pfam" id="PF09832">
    <property type="entry name" value="DUF2059"/>
    <property type="match status" value="1"/>
</dbReference>
<evidence type="ECO:0000256" key="1">
    <source>
        <dbReference type="SAM" id="Coils"/>
    </source>
</evidence>
<evidence type="ECO:0000313" key="4">
    <source>
        <dbReference type="EMBL" id="XBP71500.1"/>
    </source>
</evidence>
<accession>A0AAU7LV58</accession>
<feature type="domain" description="DUF2059" evidence="3">
    <location>
        <begin position="107"/>
        <end position="155"/>
    </location>
</feature>
<feature type="coiled-coil region" evidence="1">
    <location>
        <begin position="72"/>
        <end position="99"/>
    </location>
</feature>
<keyword evidence="2" id="KW-0732">Signal</keyword>
<organism evidence="4">
    <name type="scientific">Polaromonas hydrogenivorans</name>
    <dbReference type="NCBI Taxonomy" id="335476"/>
    <lineage>
        <taxon>Bacteria</taxon>
        <taxon>Pseudomonadati</taxon>
        <taxon>Pseudomonadota</taxon>
        <taxon>Betaproteobacteria</taxon>
        <taxon>Burkholderiales</taxon>
        <taxon>Comamonadaceae</taxon>
        <taxon>Polaromonas</taxon>
    </lineage>
</organism>
<evidence type="ECO:0000259" key="3">
    <source>
        <dbReference type="Pfam" id="PF09832"/>
    </source>
</evidence>
<feature type="signal peptide" evidence="2">
    <location>
        <begin position="1"/>
        <end position="21"/>
    </location>
</feature>
<gene>
    <name evidence="4" type="ORF">ABLV49_06815</name>
</gene>
<evidence type="ECO:0000256" key="2">
    <source>
        <dbReference type="SAM" id="SignalP"/>
    </source>
</evidence>
<reference evidence="4" key="1">
    <citation type="submission" date="2024-05" db="EMBL/GenBank/DDBJ databases">
        <authorList>
            <person name="Bunk B."/>
            <person name="Swiderski J."/>
            <person name="Sproer C."/>
            <person name="Thiel V."/>
        </authorList>
    </citation>
    <scope>NUCLEOTIDE SEQUENCE</scope>
    <source>
        <strain evidence="4">DSM 17735</strain>
    </source>
</reference>
<feature type="chain" id="PRO_5043683550" evidence="2">
    <location>
        <begin position="22"/>
        <end position="190"/>
    </location>
</feature>
<proteinExistence type="predicted"/>
<name>A0AAU7LV58_9BURK</name>
<keyword evidence="1" id="KW-0175">Coiled coil</keyword>
<dbReference type="InterPro" id="IPR018637">
    <property type="entry name" value="DUF2059"/>
</dbReference>